<dbReference type="HAMAP" id="MF_00758">
    <property type="entry name" value="UPF0301"/>
    <property type="match status" value="1"/>
</dbReference>
<proteinExistence type="inferred from homology"/>
<evidence type="ECO:0000256" key="1">
    <source>
        <dbReference type="ARBA" id="ARBA00009600"/>
    </source>
</evidence>
<evidence type="ECO:0000313" key="3">
    <source>
        <dbReference type="EMBL" id="RPE86280.1"/>
    </source>
</evidence>
<dbReference type="RefSeq" id="WP_124210824.1">
    <property type="nucleotide sequence ID" value="NZ_CP016615.1"/>
</dbReference>
<dbReference type="Pfam" id="PF02622">
    <property type="entry name" value="DUF179"/>
    <property type="match status" value="1"/>
</dbReference>
<dbReference type="SUPFAM" id="SSF143456">
    <property type="entry name" value="VC0467-like"/>
    <property type="match status" value="1"/>
</dbReference>
<protein>
    <recommendedName>
        <fullName evidence="2">UPF0301 protein EDC46_0675</fullName>
    </recommendedName>
</protein>
<sequence>MENLQGKLLIATPDMNDDYFDRAVIYLCDHNEQGAMGLMINSPTDLSVMELLAKMDFLMANERNYSQDQLVLCGGPVSQDRGFILHTPINMPLQHSYPTANDIMLTTSGDILESFGRKNSPSHFTVCLGCCTWKPEQLESEIAYNYWLVAPSNIHILFETHYLDRWSEAHKLLGIDGVLAKAGRA</sequence>
<dbReference type="EMBL" id="RKQP01000001">
    <property type="protein sequence ID" value="RPE86280.1"/>
    <property type="molecule type" value="Genomic_DNA"/>
</dbReference>
<dbReference type="OrthoDB" id="9807486at2"/>
<dbReference type="InterPro" id="IPR003774">
    <property type="entry name" value="AlgH-like"/>
</dbReference>
<dbReference type="NCBIfam" id="NF001266">
    <property type="entry name" value="PRK00228.1-1"/>
    <property type="match status" value="1"/>
</dbReference>
<keyword evidence="4" id="KW-1185">Reference proteome</keyword>
<evidence type="ECO:0000256" key="2">
    <source>
        <dbReference type="HAMAP-Rule" id="MF_00758"/>
    </source>
</evidence>
<dbReference type="Gene3D" id="3.40.1740.10">
    <property type="entry name" value="VC0467-like"/>
    <property type="match status" value="1"/>
</dbReference>
<gene>
    <name evidence="3" type="ORF">EDC46_0675</name>
</gene>
<reference evidence="3 4" key="1">
    <citation type="submission" date="2018-11" db="EMBL/GenBank/DDBJ databases">
        <title>Genomic Encyclopedia of Type Strains, Phase IV (KMG-IV): sequencing the most valuable type-strain genomes for metagenomic binning, comparative biology and taxonomic classification.</title>
        <authorList>
            <person name="Goeker M."/>
        </authorList>
    </citation>
    <scope>NUCLEOTIDE SEQUENCE [LARGE SCALE GENOMIC DNA]</scope>
    <source>
        <strain evidence="3 4">DSM 27238</strain>
    </source>
</reference>
<evidence type="ECO:0000313" key="4">
    <source>
        <dbReference type="Proteomes" id="UP000281691"/>
    </source>
</evidence>
<dbReference type="PANTHER" id="PTHR30327:SF1">
    <property type="entry name" value="UPF0301 PROTEIN YQGE"/>
    <property type="match status" value="1"/>
</dbReference>
<comment type="caution">
    <text evidence="3">The sequence shown here is derived from an EMBL/GenBank/DDBJ whole genome shotgun (WGS) entry which is preliminary data.</text>
</comment>
<organism evidence="3 4">
    <name type="scientific">Vespertiliibacter pulmonis</name>
    <dbReference type="NCBI Taxonomy" id="1443036"/>
    <lineage>
        <taxon>Bacteria</taxon>
        <taxon>Pseudomonadati</taxon>
        <taxon>Pseudomonadota</taxon>
        <taxon>Gammaproteobacteria</taxon>
        <taxon>Pasteurellales</taxon>
        <taxon>Pasteurellaceae</taxon>
        <taxon>Vespertiliibacter</taxon>
    </lineage>
</organism>
<dbReference type="GO" id="GO:0005829">
    <property type="term" value="C:cytosol"/>
    <property type="evidence" value="ECO:0007669"/>
    <property type="project" value="TreeGrafter"/>
</dbReference>
<dbReference type="Proteomes" id="UP000281691">
    <property type="component" value="Unassembled WGS sequence"/>
</dbReference>
<name>A0A3N4WK21_9PAST</name>
<comment type="similarity">
    <text evidence="1 2">Belongs to the UPF0301 (AlgH) family.</text>
</comment>
<dbReference type="AlphaFoldDB" id="A0A3N4WK21"/>
<dbReference type="PANTHER" id="PTHR30327">
    <property type="entry name" value="UNCHARACTERIZED PROTEIN YQGE"/>
    <property type="match status" value="1"/>
</dbReference>
<accession>A0A3N4WK21</accession>